<organism evidence="2 3">
    <name type="scientific">Ralstonia psammae</name>
    <dbReference type="NCBI Taxonomy" id="3058598"/>
    <lineage>
        <taxon>Bacteria</taxon>
        <taxon>Pseudomonadati</taxon>
        <taxon>Pseudomonadota</taxon>
        <taxon>Betaproteobacteria</taxon>
        <taxon>Burkholderiales</taxon>
        <taxon>Burkholderiaceae</taxon>
        <taxon>Ralstonia</taxon>
    </lineage>
</organism>
<keyword evidence="3" id="KW-1185">Reference proteome</keyword>
<proteinExistence type="predicted"/>
<evidence type="ECO:0000256" key="1">
    <source>
        <dbReference type="SAM" id="SignalP"/>
    </source>
</evidence>
<evidence type="ECO:0000313" key="3">
    <source>
        <dbReference type="Proteomes" id="UP001189813"/>
    </source>
</evidence>
<dbReference type="Proteomes" id="UP001189813">
    <property type="component" value="Unassembled WGS sequence"/>
</dbReference>
<sequence>MTLHTRLKCISTAIAIVAFSLLSAMAHASCVSVLASEPDYQAATALAFPSPAAENEFRRALSEQAGLNLEEARIFFDCLKIAAMHDDGDTLSQLIRYPLRTHLSKREIIIRTPAAFKKTYPMIFDAKVKHAIETQRFEDLFVSYRGLMVGSGQVWISGIVDPTSGKTTIKIIAINN</sequence>
<keyword evidence="1" id="KW-0732">Signal</keyword>
<feature type="chain" id="PRO_5045272896" evidence="1">
    <location>
        <begin position="29"/>
        <end position="176"/>
    </location>
</feature>
<feature type="signal peptide" evidence="1">
    <location>
        <begin position="1"/>
        <end position="28"/>
    </location>
</feature>
<reference evidence="2 3" key="1">
    <citation type="submission" date="2023-07" db="EMBL/GenBank/DDBJ databases">
        <authorList>
            <person name="Peeters C."/>
        </authorList>
    </citation>
    <scope>NUCLEOTIDE SEQUENCE [LARGE SCALE GENOMIC DNA]</scope>
    <source>
        <strain evidence="2 3">LMG 19083</strain>
    </source>
</reference>
<evidence type="ECO:0000313" key="2">
    <source>
        <dbReference type="EMBL" id="CAJ0793622.1"/>
    </source>
</evidence>
<comment type="caution">
    <text evidence="2">The sequence shown here is derived from an EMBL/GenBank/DDBJ whole genome shotgun (WGS) entry which is preliminary data.</text>
</comment>
<dbReference type="EMBL" id="CATZBU010000005">
    <property type="protein sequence ID" value="CAJ0793622.1"/>
    <property type="molecule type" value="Genomic_DNA"/>
</dbReference>
<protein>
    <submittedName>
        <fullName evidence="2">Uncharacterized protein</fullName>
    </submittedName>
</protein>
<accession>A0ABN9IY51</accession>
<name>A0ABN9IY51_9RALS</name>
<gene>
    <name evidence="2" type="ORF">LMG19083_02461</name>
</gene>